<accession>A0A199XU81</accession>
<proteinExistence type="predicted"/>
<evidence type="ECO:0000313" key="2">
    <source>
        <dbReference type="EMBL" id="OAZ04879.1"/>
    </source>
</evidence>
<dbReference type="OrthoDB" id="6638088at2"/>
<dbReference type="Proteomes" id="UP000093807">
    <property type="component" value="Unassembled WGS sequence"/>
</dbReference>
<dbReference type="Gene3D" id="3.40.50.2000">
    <property type="entry name" value="Glycogen Phosphorylase B"/>
    <property type="match status" value="1"/>
</dbReference>
<dbReference type="GO" id="GO:0016740">
    <property type="term" value="F:transferase activity"/>
    <property type="evidence" value="ECO:0007669"/>
    <property type="project" value="UniProtKB-KW"/>
</dbReference>
<sequence>MKILLIGEYSRLHNSLKEGLVALGHEVVLAASGDAFKNFPSDYSFRAQIINSNWFFKKTRNLIYSLTRIEIEQIEHAIRFYLLLPKLDKFDHVQLINSDALATFPWVSRWLYRKLFQNVKSRSLLICGDETPVIDYLLKKELSYSILTPFFEDATLKNHFYYPLKYTKPSYRKTFEWLAQNCQSMTTSDMDYKIPMERMGFNAPMIPNPVNCEKIPFEAISNLEPVVIFLGINRGSYIKKGIPYFEKALAEIEKKYGNKVTISVCENQPYETYISLYNKAHIVLDQIYAMDQGYNALEAMAKGKVVFTGASEAFTNYYGLNENVAIHALPDKDYLVQQLSYLIENPSKLKEIGERARAFIEKEHHYTKIAEQYLAAWKL</sequence>
<feature type="domain" description="Spore protein YkvP/CgeB glycosyl transferase-like" evidence="1">
    <location>
        <begin position="265"/>
        <end position="375"/>
    </location>
</feature>
<protein>
    <submittedName>
        <fullName evidence="2">Glycosyl transferases group 1</fullName>
    </submittedName>
</protein>
<dbReference type="AlphaFoldDB" id="A0A199XU81"/>
<keyword evidence="3" id="KW-1185">Reference proteome</keyword>
<dbReference type="EMBL" id="JMTM01000017">
    <property type="protein sequence ID" value="OAZ04879.1"/>
    <property type="molecule type" value="Genomic_DNA"/>
</dbReference>
<comment type="caution">
    <text evidence="2">The sequence shown here is derived from an EMBL/GenBank/DDBJ whole genome shotgun (WGS) entry which is preliminary data.</text>
</comment>
<name>A0A199XU81_9FLAO</name>
<dbReference type="SUPFAM" id="SSF53756">
    <property type="entry name" value="UDP-Glycosyltransferase/glycogen phosphorylase"/>
    <property type="match status" value="1"/>
</dbReference>
<dbReference type="RefSeq" id="WP_064714589.1">
    <property type="nucleotide sequence ID" value="NZ_JMTM01000017.1"/>
</dbReference>
<keyword evidence="2" id="KW-0808">Transferase</keyword>
<organism evidence="2 3">
    <name type="scientific">Flavobacterium succinicans</name>
    <dbReference type="NCBI Taxonomy" id="29536"/>
    <lineage>
        <taxon>Bacteria</taxon>
        <taxon>Pseudomonadati</taxon>
        <taxon>Bacteroidota</taxon>
        <taxon>Flavobacteriia</taxon>
        <taxon>Flavobacteriales</taxon>
        <taxon>Flavobacteriaceae</taxon>
        <taxon>Flavobacterium</taxon>
    </lineage>
</organism>
<dbReference type="PATRIC" id="fig|29536.5.peg.753"/>
<reference evidence="2 3" key="1">
    <citation type="submission" date="2016-06" db="EMBL/GenBank/DDBJ databases">
        <title>Draft genome sequence of Flavobacterium succinicans strain DD5b.</title>
        <authorList>
            <person name="Poehlein A."/>
            <person name="Daniel R."/>
            <person name="Simeonova D.D."/>
        </authorList>
    </citation>
    <scope>NUCLEOTIDE SEQUENCE [LARGE SCALE GENOMIC DNA]</scope>
    <source>
        <strain evidence="2 3">DD5b</strain>
    </source>
</reference>
<gene>
    <name evidence="2" type="ORF">FLB_07270</name>
</gene>
<dbReference type="InterPro" id="IPR055259">
    <property type="entry name" value="YkvP/CgeB_Glyco_trans-like"/>
</dbReference>
<dbReference type="Pfam" id="PF13524">
    <property type="entry name" value="Glyco_trans_1_2"/>
    <property type="match status" value="1"/>
</dbReference>
<evidence type="ECO:0000313" key="3">
    <source>
        <dbReference type="Proteomes" id="UP000093807"/>
    </source>
</evidence>
<evidence type="ECO:0000259" key="1">
    <source>
        <dbReference type="Pfam" id="PF13524"/>
    </source>
</evidence>